<dbReference type="Gene3D" id="2.30.30.940">
    <property type="match status" value="1"/>
</dbReference>
<dbReference type="Pfam" id="PF14490">
    <property type="entry name" value="HHH_RecD2"/>
    <property type="match status" value="1"/>
</dbReference>
<evidence type="ECO:0000259" key="3">
    <source>
        <dbReference type="Pfam" id="PF13538"/>
    </source>
</evidence>
<keyword evidence="7" id="KW-1185">Reference proteome</keyword>
<comment type="caution">
    <text evidence="6">The sequence shown here is derived from an EMBL/GenBank/DDBJ whole genome shotgun (WGS) entry which is preliminary data.</text>
</comment>
<dbReference type="InterPro" id="IPR027417">
    <property type="entry name" value="P-loop_NTPase"/>
</dbReference>
<evidence type="ECO:0000256" key="1">
    <source>
        <dbReference type="ARBA" id="ARBA00022741"/>
    </source>
</evidence>
<feature type="domain" description="ATP-dependent RecD2 DNA helicase SH3" evidence="5">
    <location>
        <begin position="593"/>
        <end position="646"/>
    </location>
</feature>
<feature type="domain" description="UvrD-like helicase C-terminal" evidence="3">
    <location>
        <begin position="704"/>
        <end position="750"/>
    </location>
</feature>
<proteinExistence type="predicted"/>
<evidence type="ECO:0000259" key="4">
    <source>
        <dbReference type="Pfam" id="PF14490"/>
    </source>
</evidence>
<dbReference type="InterPro" id="IPR050534">
    <property type="entry name" value="Coronavir_polyprotein_1ab"/>
</dbReference>
<evidence type="ECO:0000256" key="2">
    <source>
        <dbReference type="ARBA" id="ARBA00022840"/>
    </source>
</evidence>
<dbReference type="InterPro" id="IPR041451">
    <property type="entry name" value="RecD2_SH13"/>
</dbReference>
<dbReference type="SUPFAM" id="SSF52540">
    <property type="entry name" value="P-loop containing nucleoside triphosphate hydrolases"/>
    <property type="match status" value="1"/>
</dbReference>
<accession>A0ABX2H429</accession>
<dbReference type="CDD" id="cd18809">
    <property type="entry name" value="SF1_C_RecD"/>
    <property type="match status" value="1"/>
</dbReference>
<dbReference type="Pfam" id="PF13604">
    <property type="entry name" value="AAA_30"/>
    <property type="match status" value="1"/>
</dbReference>
<protein>
    <submittedName>
        <fullName evidence="6">AAA family ATPase</fullName>
    </submittedName>
</protein>
<dbReference type="PANTHER" id="PTHR43788:SF6">
    <property type="entry name" value="DNA HELICASE B"/>
    <property type="match status" value="1"/>
</dbReference>
<dbReference type="InterPro" id="IPR027785">
    <property type="entry name" value="UvrD-like_helicase_C"/>
</dbReference>
<organism evidence="6 7">
    <name type="scientific">Blautia faecis</name>
    <dbReference type="NCBI Taxonomy" id="871665"/>
    <lineage>
        <taxon>Bacteria</taxon>
        <taxon>Bacillati</taxon>
        <taxon>Bacillota</taxon>
        <taxon>Clostridia</taxon>
        <taxon>Lachnospirales</taxon>
        <taxon>Lachnospiraceae</taxon>
        <taxon>Blautia</taxon>
    </lineage>
</organism>
<dbReference type="Gene3D" id="1.10.10.2220">
    <property type="match status" value="1"/>
</dbReference>
<dbReference type="CDD" id="cd17933">
    <property type="entry name" value="DEXSc_RecD-like"/>
    <property type="match status" value="1"/>
</dbReference>
<dbReference type="Proteomes" id="UP001644719">
    <property type="component" value="Unassembled WGS sequence"/>
</dbReference>
<dbReference type="Pfam" id="PF18335">
    <property type="entry name" value="SH3_13"/>
    <property type="match status" value="1"/>
</dbReference>
<sequence>MSYSEQISNDDQQFEFTARISYERFYSENTSWGVYSFNTTDQLPNCQKITAHKDLFGDEHEDTFVGTLTGRMQQLCIGSEYKITATYKDDKKYGPQYVPITVYALAPQTVEDSKIFLKSLIPESVADSLLAVYPNVVNDVADGKLDTIDFSKVKGVREKTWKKIKDKIIDNYLISDIITLLKPLGVTFTMIKNLLSNEPNPGLLKQKIETNPYYLCSMKGFGFKKVDKLALKLKPELLESRERCIAFISYYLAEIGENDGHTWCSVDILKAAVEDSAPECIDVFDGVLENNSFLHQYENRIGLKLYYNLEMKILSIIQERLNKQSPVPIENDKIEAGIAKAEHEQGFSYTDEQKAIIRSILTQSISFVTGKAGTGKSSILRGIIRAYSLANHNISACALSAMAAQRITEATDYPAMTIHRTLGCHGPNKFDYNKDCKLISPVVLMDEASMVNVQIFLAWLEAIGDDTKIIICGDYKQLPPIGFGNIFSDLIHCLPKENINELTKVMRQAEKSGILTDANLIRDNKNPITEVLTSKKLVHGELQDMYYMFRDTRDSLHQLALKMFFSAVESDGVDNVGIAVPRREGCLNSAYELNKDIADVLLKDEKKSISFGEKEFKLGCKVVQTVNDYDRNVFNGEIGYITFIGEDMSGKKPVTYCEVTYQSFGPKVEKDVGLVFDEDNNIVYEKQDKVIRYEGSELADLDMAYALTTHKMQGSSRKTVICVIDNTHYKLLDNCMLYTMLTRAKKRCLLCAEPQAFYKCLNTSNNARSTWLSTIKRKGK</sequence>
<dbReference type="RefSeq" id="WP_173769189.1">
    <property type="nucleotide sequence ID" value="NZ_JAAITS010000004.1"/>
</dbReference>
<dbReference type="InterPro" id="IPR029493">
    <property type="entry name" value="RecD2-like_HHH"/>
</dbReference>
<evidence type="ECO:0000313" key="6">
    <source>
        <dbReference type="EMBL" id="NSG84207.1"/>
    </source>
</evidence>
<keyword evidence="1" id="KW-0547">Nucleotide-binding</keyword>
<name>A0ABX2H429_9FIRM</name>
<evidence type="ECO:0000259" key="5">
    <source>
        <dbReference type="Pfam" id="PF18335"/>
    </source>
</evidence>
<feature type="domain" description="ATP-dependent RecD2 DNA helicase-like helix-hairpin-helix" evidence="4">
    <location>
        <begin position="174"/>
        <end position="263"/>
    </location>
</feature>
<keyword evidence="2" id="KW-0067">ATP-binding</keyword>
<dbReference type="PANTHER" id="PTHR43788">
    <property type="entry name" value="DNA2/NAM7 HELICASE FAMILY MEMBER"/>
    <property type="match status" value="1"/>
</dbReference>
<evidence type="ECO:0000313" key="7">
    <source>
        <dbReference type="Proteomes" id="UP001644719"/>
    </source>
</evidence>
<dbReference type="Gene3D" id="3.40.50.300">
    <property type="entry name" value="P-loop containing nucleotide triphosphate hydrolases"/>
    <property type="match status" value="2"/>
</dbReference>
<reference evidence="6 7" key="1">
    <citation type="journal article" date="2020" name="Cell Host Microbe">
        <title>Functional and Genomic Variation between Human-Derived Isolates of Lachnospiraceae Reveals Inter- and Intra-Species Diversity.</title>
        <authorList>
            <person name="Sorbara M.T."/>
            <person name="Littmann E.R."/>
            <person name="Fontana E."/>
            <person name="Moody T.U."/>
            <person name="Kohout C.E."/>
            <person name="Gjonbalaj M."/>
            <person name="Eaton V."/>
            <person name="Seok R."/>
            <person name="Leiner I.M."/>
            <person name="Pamer E.G."/>
        </authorList>
    </citation>
    <scope>NUCLEOTIDE SEQUENCE [LARGE SCALE GENOMIC DNA]</scope>
    <source>
        <strain evidence="6 7">MSK.17.74</strain>
    </source>
</reference>
<dbReference type="Pfam" id="PF13538">
    <property type="entry name" value="UvrD_C_2"/>
    <property type="match status" value="1"/>
</dbReference>
<gene>
    <name evidence="6" type="ORF">G5B17_01855</name>
</gene>
<dbReference type="EMBL" id="JAAITS010000004">
    <property type="protein sequence ID" value="NSG84207.1"/>
    <property type="molecule type" value="Genomic_DNA"/>
</dbReference>